<comment type="caution">
    <text evidence="1">The sequence shown here is derived from an EMBL/GenBank/DDBJ whole genome shotgun (WGS) entry which is preliminary data.</text>
</comment>
<keyword evidence="1" id="KW-0547">Nucleotide-binding</keyword>
<dbReference type="RefSeq" id="WP_039594712.1">
    <property type="nucleotide sequence ID" value="NZ_JQGJ02000048.1"/>
</dbReference>
<name>A0A0B1YW83_9PSED</name>
<dbReference type="OrthoDB" id="6904615at2"/>
<dbReference type="EMBL" id="JQGJ01000050">
    <property type="protein sequence ID" value="KHK61168.1"/>
    <property type="molecule type" value="Genomic_DNA"/>
</dbReference>
<dbReference type="Pfam" id="PF07867">
    <property type="entry name" value="DUF1654"/>
    <property type="match status" value="1"/>
</dbReference>
<dbReference type="GO" id="GO:0005524">
    <property type="term" value="F:ATP binding"/>
    <property type="evidence" value="ECO:0007669"/>
    <property type="project" value="UniProtKB-KW"/>
</dbReference>
<keyword evidence="1" id="KW-0645">Protease</keyword>
<dbReference type="AlphaFoldDB" id="A0A0B1YW83"/>
<proteinExistence type="predicted"/>
<sequence length="83" mass="9595">MNLIAARTTVSSKAYEHVGRRIQMMVSDPKVQKHQAVSIKRRDDEALDAWDRVLQELDETDGVTVERLGQDHVRIGWRSYLDC</sequence>
<evidence type="ECO:0000313" key="2">
    <source>
        <dbReference type="Proteomes" id="UP000030949"/>
    </source>
</evidence>
<organism evidence="1 2">
    <name type="scientific">Pseudomonas frederiksbergensis</name>
    <dbReference type="NCBI Taxonomy" id="104087"/>
    <lineage>
        <taxon>Bacteria</taxon>
        <taxon>Pseudomonadati</taxon>
        <taxon>Pseudomonadota</taxon>
        <taxon>Gammaproteobacteria</taxon>
        <taxon>Pseudomonadales</taxon>
        <taxon>Pseudomonadaceae</taxon>
        <taxon>Pseudomonas</taxon>
    </lineage>
</organism>
<keyword evidence="1" id="KW-0378">Hydrolase</keyword>
<evidence type="ECO:0000313" key="1">
    <source>
        <dbReference type="EMBL" id="KHK61168.1"/>
    </source>
</evidence>
<dbReference type="InterPro" id="IPR012449">
    <property type="entry name" value="Phage_F116_Orf28"/>
</dbReference>
<gene>
    <name evidence="1" type="ORF">JZ00_30085</name>
</gene>
<protein>
    <submittedName>
        <fullName evidence="1">ATP-dependent hsl protease ATP-binding subunit hslU (ATP-bindingprotein lapA)</fullName>
    </submittedName>
</protein>
<accession>A0A0B1YW83</accession>
<reference evidence="2" key="1">
    <citation type="submission" date="2015-03" db="EMBL/GenBank/DDBJ databases">
        <title>Pseudomonas frederiksbergensis hydrocarbon degrader.</title>
        <authorList>
            <person name="Brown L.M."/>
            <person name="Ruiz O.N."/>
            <person name="Mueller S."/>
            <person name="Gunasekera T.S."/>
        </authorList>
    </citation>
    <scope>NUCLEOTIDE SEQUENCE [LARGE SCALE GENOMIC DNA]</scope>
    <source>
        <strain evidence="2">SI8</strain>
    </source>
</reference>
<keyword evidence="1" id="KW-0067">ATP-binding</keyword>
<dbReference type="GO" id="GO:0006508">
    <property type="term" value="P:proteolysis"/>
    <property type="evidence" value="ECO:0007669"/>
    <property type="project" value="UniProtKB-KW"/>
</dbReference>
<dbReference type="GO" id="GO:0008233">
    <property type="term" value="F:peptidase activity"/>
    <property type="evidence" value="ECO:0007669"/>
    <property type="project" value="UniProtKB-KW"/>
</dbReference>
<dbReference type="Proteomes" id="UP000030949">
    <property type="component" value="Unassembled WGS sequence"/>
</dbReference>